<evidence type="ECO:0000313" key="2">
    <source>
        <dbReference type="EMBL" id="ETL93069.1"/>
    </source>
</evidence>
<proteinExistence type="predicted"/>
<feature type="region of interest" description="Disordered" evidence="1">
    <location>
        <begin position="1"/>
        <end position="98"/>
    </location>
</feature>
<feature type="region of interest" description="Disordered" evidence="1">
    <location>
        <begin position="165"/>
        <end position="185"/>
    </location>
</feature>
<feature type="compositionally biased region" description="Polar residues" evidence="1">
    <location>
        <begin position="1"/>
        <end position="11"/>
    </location>
</feature>
<feature type="compositionally biased region" description="Polar residues" evidence="1">
    <location>
        <begin position="134"/>
        <end position="148"/>
    </location>
</feature>
<feature type="compositionally biased region" description="Low complexity" evidence="1">
    <location>
        <begin position="165"/>
        <end position="174"/>
    </location>
</feature>
<feature type="compositionally biased region" description="Basic and acidic residues" evidence="1">
    <location>
        <begin position="176"/>
        <end position="185"/>
    </location>
</feature>
<sequence length="185" mass="19923">PSAAQCQQWMTQVRRVQQQAHQQRRPTSSSSTRSGASPVAPLPSPTSVAELTASRESRTSTNDAATPSSMQSNIIREHSPLRRRGSCEMSSSELAQPEVETIHENMASEISDTLPERPAVVCRVRERCDDRPAVNNSDLDYTVDSSGGSPPLVFEPAHSASISSISSVSTAIPPRDGTRVAAVER</sequence>
<protein>
    <submittedName>
        <fullName evidence="2">Uncharacterized protein</fullName>
    </submittedName>
</protein>
<evidence type="ECO:0000256" key="1">
    <source>
        <dbReference type="SAM" id="MobiDB-lite"/>
    </source>
</evidence>
<organism evidence="2">
    <name type="scientific">Phytophthora nicotianae</name>
    <name type="common">Potato buckeye rot agent</name>
    <name type="synonym">Phytophthora parasitica</name>
    <dbReference type="NCBI Taxonomy" id="4792"/>
    <lineage>
        <taxon>Eukaryota</taxon>
        <taxon>Sar</taxon>
        <taxon>Stramenopiles</taxon>
        <taxon>Oomycota</taxon>
        <taxon>Peronosporomycetes</taxon>
        <taxon>Peronosporales</taxon>
        <taxon>Peronosporaceae</taxon>
        <taxon>Phytophthora</taxon>
    </lineage>
</organism>
<accession>W2L8E1</accession>
<dbReference type="VEuPathDB" id="FungiDB:PPTG_11569"/>
<feature type="region of interest" description="Disordered" evidence="1">
    <location>
        <begin position="131"/>
        <end position="150"/>
    </location>
</feature>
<name>W2L8E1_PHYNI</name>
<gene>
    <name evidence="2" type="ORF">L917_08697</name>
</gene>
<reference evidence="2" key="1">
    <citation type="submission" date="2013-11" db="EMBL/GenBank/DDBJ databases">
        <title>The Genome Sequence of Phytophthora parasitica CHvinca01.</title>
        <authorList>
            <consortium name="The Broad Institute Genomics Platform"/>
            <person name="Russ C."/>
            <person name="Tyler B."/>
            <person name="Panabieres F."/>
            <person name="Shan W."/>
            <person name="Tripathy S."/>
            <person name="Grunwald N."/>
            <person name="Machado M."/>
            <person name="Johnson C.S."/>
            <person name="Arredondo F."/>
            <person name="Hong C."/>
            <person name="Coffey M."/>
            <person name="Young S.K."/>
            <person name="Zeng Q."/>
            <person name="Gargeya S."/>
            <person name="Fitzgerald M."/>
            <person name="Abouelleil A."/>
            <person name="Alvarado L."/>
            <person name="Chapman S.B."/>
            <person name="Gainer-Dewar J."/>
            <person name="Goldberg J."/>
            <person name="Griggs A."/>
            <person name="Gujja S."/>
            <person name="Hansen M."/>
            <person name="Howarth C."/>
            <person name="Imamovic A."/>
            <person name="Ireland A."/>
            <person name="Larimer J."/>
            <person name="McCowan C."/>
            <person name="Murphy C."/>
            <person name="Pearson M."/>
            <person name="Poon T.W."/>
            <person name="Priest M."/>
            <person name="Roberts A."/>
            <person name="Saif S."/>
            <person name="Shea T."/>
            <person name="Sykes S."/>
            <person name="Wortman J."/>
            <person name="Nusbaum C."/>
            <person name="Birren B."/>
        </authorList>
    </citation>
    <scope>NUCLEOTIDE SEQUENCE [LARGE SCALE GENOMIC DNA]</scope>
    <source>
        <strain evidence="2">CHvinca01</strain>
    </source>
</reference>
<dbReference type="AlphaFoldDB" id="W2L8E1"/>
<feature type="non-terminal residue" evidence="2">
    <location>
        <position position="1"/>
    </location>
</feature>
<feature type="compositionally biased region" description="Polar residues" evidence="1">
    <location>
        <begin position="59"/>
        <end position="74"/>
    </location>
</feature>
<feature type="compositionally biased region" description="Low complexity" evidence="1">
    <location>
        <begin position="12"/>
        <end position="34"/>
    </location>
</feature>
<dbReference type="EMBL" id="KI679703">
    <property type="protein sequence ID" value="ETL93069.1"/>
    <property type="molecule type" value="Genomic_DNA"/>
</dbReference>
<dbReference type="Proteomes" id="UP000054423">
    <property type="component" value="Unassembled WGS sequence"/>
</dbReference>